<feature type="transmembrane region" description="Helical" evidence="6">
    <location>
        <begin position="167"/>
        <end position="184"/>
    </location>
</feature>
<evidence type="ECO:0000256" key="3">
    <source>
        <dbReference type="ARBA" id="ARBA00022989"/>
    </source>
</evidence>
<feature type="transmembrane region" description="Helical" evidence="6">
    <location>
        <begin position="40"/>
        <end position="58"/>
    </location>
</feature>
<feature type="region of interest" description="Disordered" evidence="5">
    <location>
        <begin position="334"/>
        <end position="373"/>
    </location>
</feature>
<evidence type="ECO:0000256" key="4">
    <source>
        <dbReference type="ARBA" id="ARBA00023136"/>
    </source>
</evidence>
<name>A0A7S0GYB6_MICPS</name>
<feature type="compositionally biased region" description="Basic and acidic residues" evidence="5">
    <location>
        <begin position="337"/>
        <end position="349"/>
    </location>
</feature>
<evidence type="ECO:0000313" key="7">
    <source>
        <dbReference type="EMBL" id="CAD8448661.1"/>
    </source>
</evidence>
<dbReference type="PANTHER" id="PTHR11132">
    <property type="entry name" value="SOLUTE CARRIER FAMILY 35"/>
    <property type="match status" value="1"/>
</dbReference>
<dbReference type="InterPro" id="IPR050186">
    <property type="entry name" value="TPT_transporter"/>
</dbReference>
<keyword evidence="3 6" id="KW-1133">Transmembrane helix</keyword>
<evidence type="ECO:0000256" key="2">
    <source>
        <dbReference type="ARBA" id="ARBA00022692"/>
    </source>
</evidence>
<evidence type="ECO:0000256" key="5">
    <source>
        <dbReference type="SAM" id="MobiDB-lite"/>
    </source>
</evidence>
<evidence type="ECO:0000256" key="6">
    <source>
        <dbReference type="SAM" id="Phobius"/>
    </source>
</evidence>
<evidence type="ECO:0008006" key="8">
    <source>
        <dbReference type="Google" id="ProtNLM"/>
    </source>
</evidence>
<sequence>MEGDGLLPPLLQFLAAGAYYFLSAQTIINRGFVHPDVRQMVGLMCLSDSSFCVLSGWWSRRRAARGKKQSRARKPERRPKLAGFPRLALYALPVFDLFGLVVAFEAIRVAGSGFHQTVGGASVPIGAALNVLLLRTRFSYEQLSAIGVVMLGLSVKARALLADDADFPAEAFALVLASCFGYAMRGVTMEYLSKTKNPPSGDRMTLQMSVTGLVAWSLYFVVFALPDFHEKVRAPFISATRELGVWKTALLYATHAVSRGLTSKGIMGIVRVGGSTALSLAQVTRASVIVVLSHFLFCADDARQCLDRGGVFSAALVVAGGALFAAAKHRNGVSKTEASKRRTLRETSRASRTGVAKTAARGVTKTAEKKKQR</sequence>
<dbReference type="GO" id="GO:0016020">
    <property type="term" value="C:membrane"/>
    <property type="evidence" value="ECO:0007669"/>
    <property type="project" value="UniProtKB-SubCell"/>
</dbReference>
<feature type="transmembrane region" description="Helical" evidence="6">
    <location>
        <begin position="205"/>
        <end position="225"/>
    </location>
</feature>
<dbReference type="AlphaFoldDB" id="A0A7S0GYB6"/>
<organism evidence="7">
    <name type="scientific">Micromonas pusilla</name>
    <name type="common">Picoplanktonic green alga</name>
    <name type="synonym">Chromulina pusilla</name>
    <dbReference type="NCBI Taxonomy" id="38833"/>
    <lineage>
        <taxon>Eukaryota</taxon>
        <taxon>Viridiplantae</taxon>
        <taxon>Chlorophyta</taxon>
        <taxon>Mamiellophyceae</taxon>
        <taxon>Mamiellales</taxon>
        <taxon>Mamiellaceae</taxon>
        <taxon>Micromonas</taxon>
    </lineage>
</organism>
<evidence type="ECO:0000256" key="1">
    <source>
        <dbReference type="ARBA" id="ARBA00004141"/>
    </source>
</evidence>
<feature type="transmembrane region" description="Helical" evidence="6">
    <location>
        <begin position="87"/>
        <end position="107"/>
    </location>
</feature>
<reference evidence="7" key="1">
    <citation type="submission" date="2021-01" db="EMBL/GenBank/DDBJ databases">
        <authorList>
            <person name="Corre E."/>
            <person name="Pelletier E."/>
            <person name="Niang G."/>
            <person name="Scheremetjew M."/>
            <person name="Finn R."/>
            <person name="Kale V."/>
            <person name="Holt S."/>
            <person name="Cochrane G."/>
            <person name="Meng A."/>
            <person name="Brown T."/>
            <person name="Cohen L."/>
        </authorList>
    </citation>
    <scope>NUCLEOTIDE SEQUENCE</scope>
    <source>
        <strain evidence="7">CCAC1681</strain>
    </source>
</reference>
<feature type="transmembrane region" description="Helical" evidence="6">
    <location>
        <begin position="113"/>
        <end position="134"/>
    </location>
</feature>
<comment type="subcellular location">
    <subcellularLocation>
        <location evidence="1">Membrane</location>
        <topology evidence="1">Multi-pass membrane protein</topology>
    </subcellularLocation>
</comment>
<proteinExistence type="predicted"/>
<dbReference type="EMBL" id="HBEN01012878">
    <property type="protein sequence ID" value="CAD8448661.1"/>
    <property type="molecule type" value="Transcribed_RNA"/>
</dbReference>
<gene>
    <name evidence="7" type="ORF">MSP1401_LOCUS10732</name>
</gene>
<feature type="transmembrane region" description="Helical" evidence="6">
    <location>
        <begin position="7"/>
        <end position="28"/>
    </location>
</feature>
<keyword evidence="4 6" id="KW-0472">Membrane</keyword>
<accession>A0A7S0GYB6</accession>
<keyword evidence="2 6" id="KW-0812">Transmembrane</keyword>
<protein>
    <recommendedName>
        <fullName evidence="8">Drug/Metabolite transporter superfamily</fullName>
    </recommendedName>
</protein>